<gene>
    <name evidence="3" type="ORF">RF11_08980</name>
</gene>
<dbReference type="Gene3D" id="3.90.730.10">
    <property type="entry name" value="Ribonuclease T2-like"/>
    <property type="match status" value="1"/>
</dbReference>
<evidence type="ECO:0000256" key="2">
    <source>
        <dbReference type="SAM" id="SignalP"/>
    </source>
</evidence>
<evidence type="ECO:0000313" key="3">
    <source>
        <dbReference type="EMBL" id="KII62804.1"/>
    </source>
</evidence>
<proteinExistence type="predicted"/>
<dbReference type="OrthoDB" id="10588658at2759"/>
<comment type="caution">
    <text evidence="3">The sequence shown here is derived from an EMBL/GenBank/DDBJ whole genome shotgun (WGS) entry which is preliminary data.</text>
</comment>
<dbReference type="GO" id="GO:0033897">
    <property type="term" value="F:ribonuclease T2 activity"/>
    <property type="evidence" value="ECO:0007669"/>
    <property type="project" value="InterPro"/>
</dbReference>
<sequence>MFWIVHVCFLALRLTFGDSVRCGYTFGDPNGSGFNRMLAEKNYVMSLHGDFSHQRKPASDEIGDKVCDDIDTSLINPQRIWYSFKSETEYEYSDRLLKHECEDHRYDYEDSTAFIMRALAQCTKMAGRLATVYCRVDENEKLNVVTEVILVDKKKRRKIGKSDCNPDYSYVTPWGEEMNVHQDQYYSINLLEETFSMIEPNDPQNIPALRPEVDPRRRNTHGTR</sequence>
<keyword evidence="2" id="KW-0732">Signal</keyword>
<protein>
    <submittedName>
        <fullName evidence="3">Uncharacterized protein</fullName>
    </submittedName>
</protein>
<organism evidence="3 4">
    <name type="scientific">Thelohanellus kitauei</name>
    <name type="common">Myxosporean</name>
    <dbReference type="NCBI Taxonomy" id="669202"/>
    <lineage>
        <taxon>Eukaryota</taxon>
        <taxon>Metazoa</taxon>
        <taxon>Cnidaria</taxon>
        <taxon>Myxozoa</taxon>
        <taxon>Myxosporea</taxon>
        <taxon>Bivalvulida</taxon>
        <taxon>Platysporina</taxon>
        <taxon>Myxobolidae</taxon>
        <taxon>Thelohanellus</taxon>
    </lineage>
</organism>
<dbReference type="AlphaFoldDB" id="A0A0C2MEH0"/>
<feature type="chain" id="PRO_5002168671" evidence="2">
    <location>
        <begin position="18"/>
        <end position="224"/>
    </location>
</feature>
<accession>A0A0C2MEH0</accession>
<reference evidence="3 4" key="1">
    <citation type="journal article" date="2014" name="Genome Biol. Evol.">
        <title>The genome of the myxosporean Thelohanellus kitauei shows adaptations to nutrient acquisition within its fish host.</title>
        <authorList>
            <person name="Yang Y."/>
            <person name="Xiong J."/>
            <person name="Zhou Z."/>
            <person name="Huo F."/>
            <person name="Miao W."/>
            <person name="Ran C."/>
            <person name="Liu Y."/>
            <person name="Zhang J."/>
            <person name="Feng J."/>
            <person name="Wang M."/>
            <person name="Wang M."/>
            <person name="Wang L."/>
            <person name="Yao B."/>
        </authorList>
    </citation>
    <scope>NUCLEOTIDE SEQUENCE [LARGE SCALE GENOMIC DNA]</scope>
    <source>
        <strain evidence="3">Wuqing</strain>
    </source>
</reference>
<evidence type="ECO:0000313" key="4">
    <source>
        <dbReference type="Proteomes" id="UP000031668"/>
    </source>
</evidence>
<keyword evidence="4" id="KW-1185">Reference proteome</keyword>
<name>A0A0C2MEH0_THEKT</name>
<dbReference type="EMBL" id="JWZT01004873">
    <property type="protein sequence ID" value="KII62804.1"/>
    <property type="molecule type" value="Genomic_DNA"/>
</dbReference>
<dbReference type="GO" id="GO:0003723">
    <property type="term" value="F:RNA binding"/>
    <property type="evidence" value="ECO:0007669"/>
    <property type="project" value="InterPro"/>
</dbReference>
<dbReference type="Proteomes" id="UP000031668">
    <property type="component" value="Unassembled WGS sequence"/>
</dbReference>
<feature type="region of interest" description="Disordered" evidence="1">
    <location>
        <begin position="201"/>
        <end position="224"/>
    </location>
</feature>
<feature type="signal peptide" evidence="2">
    <location>
        <begin position="1"/>
        <end position="17"/>
    </location>
</feature>
<evidence type="ECO:0000256" key="1">
    <source>
        <dbReference type="SAM" id="MobiDB-lite"/>
    </source>
</evidence>
<dbReference type="InterPro" id="IPR036430">
    <property type="entry name" value="RNase_T2-like_sf"/>
</dbReference>